<dbReference type="GO" id="GO:0016491">
    <property type="term" value="F:oxidoreductase activity"/>
    <property type="evidence" value="ECO:0007669"/>
    <property type="project" value="UniProtKB-KW"/>
</dbReference>
<feature type="domain" description="4Fe-4S ferredoxin-type" evidence="10">
    <location>
        <begin position="547"/>
        <end position="576"/>
    </location>
</feature>
<comment type="similarity">
    <text evidence="2">Belongs to the HdrA family.</text>
</comment>
<keyword evidence="7" id="KW-0408">Iron</keyword>
<keyword evidence="5" id="KW-0274">FAD</keyword>
<dbReference type="OrthoDB" id="9758544at2"/>
<organism evidence="11 12">
    <name type="scientific">Desulfonauticus submarinus</name>
    <dbReference type="NCBI Taxonomy" id="206665"/>
    <lineage>
        <taxon>Bacteria</taxon>
        <taxon>Pseudomonadati</taxon>
        <taxon>Thermodesulfobacteriota</taxon>
        <taxon>Desulfovibrionia</taxon>
        <taxon>Desulfovibrionales</taxon>
        <taxon>Desulfonauticaceae</taxon>
        <taxon>Desulfonauticus</taxon>
    </lineage>
</organism>
<keyword evidence="8" id="KW-0411">Iron-sulfur</keyword>
<evidence type="ECO:0000259" key="10">
    <source>
        <dbReference type="PROSITE" id="PS51379"/>
    </source>
</evidence>
<dbReference type="SUPFAM" id="SSF51905">
    <property type="entry name" value="FAD/NAD(P)-binding domain"/>
    <property type="match status" value="1"/>
</dbReference>
<dbReference type="SUPFAM" id="SSF54862">
    <property type="entry name" value="4Fe-4S ferredoxins"/>
    <property type="match status" value="1"/>
</dbReference>
<dbReference type="InterPro" id="IPR023753">
    <property type="entry name" value="FAD/NAD-binding_dom"/>
</dbReference>
<evidence type="ECO:0000256" key="8">
    <source>
        <dbReference type="ARBA" id="ARBA00023014"/>
    </source>
</evidence>
<dbReference type="PANTHER" id="PTHR43498">
    <property type="entry name" value="FERREDOXIN:COB-COM HETERODISULFIDE REDUCTASE SUBUNIT A"/>
    <property type="match status" value="1"/>
</dbReference>
<dbReference type="Gene3D" id="3.50.50.60">
    <property type="entry name" value="FAD/NAD(P)-binding domain"/>
    <property type="match status" value="1"/>
</dbReference>
<keyword evidence="12" id="KW-1185">Reference proteome</keyword>
<dbReference type="PRINTS" id="PR00368">
    <property type="entry name" value="FADPNR"/>
</dbReference>
<feature type="compositionally biased region" description="Basic and acidic residues" evidence="9">
    <location>
        <begin position="441"/>
        <end position="452"/>
    </location>
</feature>
<dbReference type="RefSeq" id="WP_092065706.1">
    <property type="nucleotide sequence ID" value="NZ_FNIN01000008.1"/>
</dbReference>
<dbReference type="PRINTS" id="PR00411">
    <property type="entry name" value="PNDRDTASEI"/>
</dbReference>
<dbReference type="STRING" id="206665.SAMN04488516_10863"/>
<accession>A0A1H0EN55</accession>
<dbReference type="InterPro" id="IPR017896">
    <property type="entry name" value="4Fe4S_Fe-S-bd"/>
</dbReference>
<gene>
    <name evidence="11" type="ORF">SAMN04488516_10863</name>
</gene>
<sequence>MADRKIGVYICTGCDIGNNVDIEKVKEYIDEECSPALIKELPFLCGQSGLEEIKKDIENEGINAVCIAGCSPRVNWDVFDFGPEVVVERANIRELAVWSYKEPDLPPYEETDLEADPLTMMVQDYIKMAVAKLEKTETPEPEIPEINKTILVVGGGYTGLNAALDAAKAGYDVVLVEKEAELGGFAAKMYKRTPSKYPFTDTEENNISELISQVQDNDKIKVLTSATIQKISGAPGIYEANVKVGEEEQTLNIGAIVLATGWKPYDASKLSDLGYGKIKNVVTNVEFETLAKEGIKRPSDGAEVKSVAFIQCAGQRDPEHLPYCSSICCMVSLKQAQYVRELSPDAKAFIFYKDMRTTGIFENYYKAAQDDPGIFLTKAEIEEIVEDGDQIIVRVKDTLIGEDLEVKVDMVVLATGMVPTTFEEAQLEFELKQEDSEEQKEENKEGEENAEDPRLVKLREISCLKLDYRQGPTFPDLMLFEGFADSNYICFPYETRRTGIYTAGCVRQPMGLVAAKEDATGAALKAIQCIESANRGVAVHPRSGDMSFPKFNFVRCTQCKRCTEECPFGALDDDEKGTPKPNPTRCRRCGTCMGACPERVISFDNYSITMVNDMITSIQVPEYEDEGGYRILVLCCENDAYPALDMAAMRGKKWSAYVRFIPVRCLGSVNTQWIAEAMSKGIDGVLLLGCKYGDDYQCHFMKGSELCNRRMENVAETLARLQVEAERVKQVQVAIDEYDKVPEIIDQFVEEIEGFGANPYKGF</sequence>
<evidence type="ECO:0000256" key="2">
    <source>
        <dbReference type="ARBA" id="ARBA00006561"/>
    </source>
</evidence>
<evidence type="ECO:0000313" key="11">
    <source>
        <dbReference type="EMBL" id="SDN83746.1"/>
    </source>
</evidence>
<dbReference type="EMBL" id="FNIN01000008">
    <property type="protein sequence ID" value="SDN83746.1"/>
    <property type="molecule type" value="Genomic_DNA"/>
</dbReference>
<feature type="domain" description="4Fe-4S ferredoxin-type" evidence="10">
    <location>
        <begin position="577"/>
        <end position="606"/>
    </location>
</feature>
<comment type="cofactor">
    <cofactor evidence="1">
        <name>FAD</name>
        <dbReference type="ChEBI" id="CHEBI:57692"/>
    </cofactor>
</comment>
<dbReference type="Pfam" id="PF13187">
    <property type="entry name" value="Fer4_9"/>
    <property type="match status" value="1"/>
</dbReference>
<evidence type="ECO:0000256" key="3">
    <source>
        <dbReference type="ARBA" id="ARBA00022485"/>
    </source>
</evidence>
<dbReference type="Gene3D" id="3.30.70.20">
    <property type="match status" value="1"/>
</dbReference>
<evidence type="ECO:0000256" key="1">
    <source>
        <dbReference type="ARBA" id="ARBA00001974"/>
    </source>
</evidence>
<dbReference type="InterPro" id="IPR017900">
    <property type="entry name" value="4Fe4S_Fe_S_CS"/>
</dbReference>
<keyword evidence="6" id="KW-0560">Oxidoreductase</keyword>
<reference evidence="11 12" key="1">
    <citation type="submission" date="2016-10" db="EMBL/GenBank/DDBJ databases">
        <authorList>
            <person name="de Groot N.N."/>
        </authorList>
    </citation>
    <scope>NUCLEOTIDE SEQUENCE [LARGE SCALE GENOMIC DNA]</scope>
    <source>
        <strain evidence="11 12">DSM 15269</strain>
    </source>
</reference>
<feature type="region of interest" description="Disordered" evidence="9">
    <location>
        <begin position="432"/>
        <end position="452"/>
    </location>
</feature>
<dbReference type="GO" id="GO:0051539">
    <property type="term" value="F:4 iron, 4 sulfur cluster binding"/>
    <property type="evidence" value="ECO:0007669"/>
    <property type="project" value="UniProtKB-KW"/>
</dbReference>
<evidence type="ECO:0000256" key="5">
    <source>
        <dbReference type="ARBA" id="ARBA00022827"/>
    </source>
</evidence>
<evidence type="ECO:0000313" key="12">
    <source>
        <dbReference type="Proteomes" id="UP000199602"/>
    </source>
</evidence>
<keyword evidence="5" id="KW-0285">Flavoprotein</keyword>
<dbReference type="PROSITE" id="PS51379">
    <property type="entry name" value="4FE4S_FER_2"/>
    <property type="match status" value="2"/>
</dbReference>
<name>A0A1H0EN55_9BACT</name>
<dbReference type="InterPro" id="IPR036188">
    <property type="entry name" value="FAD/NAD-bd_sf"/>
</dbReference>
<dbReference type="Pfam" id="PF07992">
    <property type="entry name" value="Pyr_redox_2"/>
    <property type="match status" value="1"/>
</dbReference>
<evidence type="ECO:0000256" key="7">
    <source>
        <dbReference type="ARBA" id="ARBA00023004"/>
    </source>
</evidence>
<proteinExistence type="inferred from homology"/>
<protein>
    <submittedName>
        <fullName evidence="11">Putative adenylylsulfate reductase-associated electron transfer protein QmoB</fullName>
    </submittedName>
</protein>
<keyword evidence="4" id="KW-0479">Metal-binding</keyword>
<dbReference type="GO" id="GO:0046872">
    <property type="term" value="F:metal ion binding"/>
    <property type="evidence" value="ECO:0007669"/>
    <property type="project" value="UniProtKB-KW"/>
</dbReference>
<dbReference type="PANTHER" id="PTHR43498:SF1">
    <property type="entry name" value="COB--COM HETERODISULFIDE REDUCTASE IRON-SULFUR SUBUNIT A"/>
    <property type="match status" value="1"/>
</dbReference>
<keyword evidence="3" id="KW-0004">4Fe-4S</keyword>
<evidence type="ECO:0000256" key="6">
    <source>
        <dbReference type="ARBA" id="ARBA00023002"/>
    </source>
</evidence>
<dbReference type="PROSITE" id="PS00198">
    <property type="entry name" value="4FE4S_FER_1"/>
    <property type="match status" value="2"/>
</dbReference>
<evidence type="ECO:0000256" key="9">
    <source>
        <dbReference type="SAM" id="MobiDB-lite"/>
    </source>
</evidence>
<dbReference type="InterPro" id="IPR039650">
    <property type="entry name" value="HdrA-like"/>
</dbReference>
<dbReference type="AlphaFoldDB" id="A0A1H0EN55"/>
<dbReference type="Pfam" id="PF02662">
    <property type="entry name" value="FlpD"/>
    <property type="match status" value="1"/>
</dbReference>
<dbReference type="Proteomes" id="UP000199602">
    <property type="component" value="Unassembled WGS sequence"/>
</dbReference>
<evidence type="ECO:0000256" key="4">
    <source>
        <dbReference type="ARBA" id="ARBA00022723"/>
    </source>
</evidence>
<dbReference type="InterPro" id="IPR003813">
    <property type="entry name" value="MvhD/FlpD"/>
</dbReference>